<evidence type="ECO:0000256" key="1">
    <source>
        <dbReference type="ARBA" id="ARBA00022723"/>
    </source>
</evidence>
<keyword evidence="2" id="KW-0460">Magnesium</keyword>
<dbReference type="Proteomes" id="UP000663868">
    <property type="component" value="Unassembled WGS sequence"/>
</dbReference>
<name>A0A813VW28_9BILA</name>
<dbReference type="InterPro" id="IPR042086">
    <property type="entry name" value="MeTrfase_capping"/>
</dbReference>
<dbReference type="EMBL" id="CAJNOE010000069">
    <property type="protein sequence ID" value="CAF0855011.1"/>
    <property type="molecule type" value="Genomic_DNA"/>
</dbReference>
<dbReference type="AlphaFoldDB" id="A0A813VW28"/>
<evidence type="ECO:0000313" key="6">
    <source>
        <dbReference type="EMBL" id="CAF4149206.1"/>
    </source>
</evidence>
<dbReference type="Gene3D" id="1.10.1200.270">
    <property type="entry name" value="Methyltransferase, alpha-helical capping domain"/>
    <property type="match status" value="1"/>
</dbReference>
<dbReference type="Pfam" id="PF03492">
    <property type="entry name" value="Methyltransf_7"/>
    <property type="match status" value="1"/>
</dbReference>
<dbReference type="EMBL" id="CAJNOG010000050">
    <property type="protein sequence ID" value="CAF0845863.1"/>
    <property type="molecule type" value="Genomic_DNA"/>
</dbReference>
<evidence type="ECO:0000313" key="3">
    <source>
        <dbReference type="EMBL" id="CAF0845863.1"/>
    </source>
</evidence>
<dbReference type="Proteomes" id="UP000663860">
    <property type="component" value="Unassembled WGS sequence"/>
</dbReference>
<evidence type="ECO:0000313" key="5">
    <source>
        <dbReference type="EMBL" id="CAF3790466.1"/>
    </source>
</evidence>
<dbReference type="Gene3D" id="3.40.50.150">
    <property type="entry name" value="Vaccinia Virus protein VP39"/>
    <property type="match status" value="1"/>
</dbReference>
<gene>
    <name evidence="4" type="ORF">IZO911_LOCUS9805</name>
    <name evidence="3" type="ORF">JYZ213_LOCUS7625</name>
    <name evidence="5" type="ORF">KXQ929_LOCUS16425</name>
    <name evidence="6" type="ORF">OXD698_LOCUS37976</name>
</gene>
<proteinExistence type="predicted"/>
<dbReference type="GO" id="GO:0008168">
    <property type="term" value="F:methyltransferase activity"/>
    <property type="evidence" value="ECO:0007669"/>
    <property type="project" value="InterPro"/>
</dbReference>
<dbReference type="InterPro" id="IPR029063">
    <property type="entry name" value="SAM-dependent_MTases_sf"/>
</dbReference>
<dbReference type="SUPFAM" id="SSF53335">
    <property type="entry name" value="S-adenosyl-L-methionine-dependent methyltransferases"/>
    <property type="match status" value="1"/>
</dbReference>
<dbReference type="Proteomes" id="UP000663845">
    <property type="component" value="Unassembled WGS sequence"/>
</dbReference>
<dbReference type="GO" id="GO:0046872">
    <property type="term" value="F:metal ion binding"/>
    <property type="evidence" value="ECO:0007669"/>
    <property type="project" value="UniProtKB-KW"/>
</dbReference>
<organism evidence="3 7">
    <name type="scientific">Adineta steineri</name>
    <dbReference type="NCBI Taxonomy" id="433720"/>
    <lineage>
        <taxon>Eukaryota</taxon>
        <taxon>Metazoa</taxon>
        <taxon>Spiralia</taxon>
        <taxon>Gnathifera</taxon>
        <taxon>Rotifera</taxon>
        <taxon>Eurotatoria</taxon>
        <taxon>Bdelloidea</taxon>
        <taxon>Adinetida</taxon>
        <taxon>Adinetidae</taxon>
        <taxon>Adineta</taxon>
    </lineage>
</organism>
<dbReference type="EMBL" id="CAJOAZ010006931">
    <property type="protein sequence ID" value="CAF4149206.1"/>
    <property type="molecule type" value="Genomic_DNA"/>
</dbReference>
<evidence type="ECO:0000256" key="2">
    <source>
        <dbReference type="ARBA" id="ARBA00022842"/>
    </source>
</evidence>
<sequence>MANNTTAIIEMSKDDNTYVRPQLELIDSTLPYVRKAIDVLDISSSSTPFFIVNFGSVHESNSIYAMKMIIQYLKETKKIDNEEQIIAVHNGLPTNGWTSLFELTSEENSYSNAACDQYFYEQCLPSNTIAIGFSIASLHWLSGKPRNMSNHCVANFVQDEEEYEEFKHQSKLDLTSFLKHRSTELVSGGVLILNIPCVNDQDSLGFDNCVHLLYKCAKSVTHIQQVLFDHMIPSYYRSFSECVDDELFARCSFKLIKDEFNKTNIALMDQDQNGNVSVDTFSKVVTSFMRSWSESSLKQALEINKQSTEEINKILDQFWTLYEQEIKANPHEYIACAYFTHLILKKV</sequence>
<dbReference type="InterPro" id="IPR005299">
    <property type="entry name" value="MeTrfase_7"/>
</dbReference>
<evidence type="ECO:0000313" key="4">
    <source>
        <dbReference type="EMBL" id="CAF0855011.1"/>
    </source>
</evidence>
<dbReference type="EMBL" id="CAJOBB010000993">
    <property type="protein sequence ID" value="CAF3790466.1"/>
    <property type="molecule type" value="Genomic_DNA"/>
</dbReference>
<protein>
    <submittedName>
        <fullName evidence="3">Uncharacterized protein</fullName>
    </submittedName>
</protein>
<keyword evidence="1" id="KW-0479">Metal-binding</keyword>
<comment type="caution">
    <text evidence="3">The sequence shown here is derived from an EMBL/GenBank/DDBJ whole genome shotgun (WGS) entry which is preliminary data.</text>
</comment>
<dbReference type="PANTHER" id="PTHR31009">
    <property type="entry name" value="S-ADENOSYL-L-METHIONINE:CARBOXYL METHYLTRANSFERASE FAMILY PROTEIN"/>
    <property type="match status" value="1"/>
</dbReference>
<accession>A0A813VW28</accession>
<evidence type="ECO:0000313" key="7">
    <source>
        <dbReference type="Proteomes" id="UP000663845"/>
    </source>
</evidence>
<reference evidence="3" key="1">
    <citation type="submission" date="2021-02" db="EMBL/GenBank/DDBJ databases">
        <authorList>
            <person name="Nowell W R."/>
        </authorList>
    </citation>
    <scope>NUCLEOTIDE SEQUENCE</scope>
</reference>
<dbReference type="Proteomes" id="UP000663844">
    <property type="component" value="Unassembled WGS sequence"/>
</dbReference>